<sequence>MKKVLYLIQQSGMLFNIRRSLKQLGSSYDNVASHSHQTAVIAYCLCRMESFSDADAQKAVTMAVFHDLAEARSGDANFIEKHYVTQDDTRAVKDQFSGLDFGSDLEKLIEEYEARVTPVSRCVKDADSLQQIYTEWVLYWQGNKLAKMWFDSDFNDRVPGMFTLKDSHPNEWWWSQFMDNDAAKDLNKLLGQKTKNSV</sequence>
<evidence type="ECO:0000313" key="10">
    <source>
        <dbReference type="Proteomes" id="UP000034694"/>
    </source>
</evidence>
<dbReference type="EC" id="3.1.3.89" evidence="5"/>
<dbReference type="SMART" id="SM00471">
    <property type="entry name" value="HDc"/>
    <property type="match status" value="1"/>
</dbReference>
<dbReference type="Pfam" id="PF13023">
    <property type="entry name" value="HD_3"/>
    <property type="match status" value="1"/>
</dbReference>
<evidence type="ECO:0000256" key="1">
    <source>
        <dbReference type="ARBA" id="ARBA00001638"/>
    </source>
</evidence>
<comment type="cofactor">
    <cofactor evidence="3">
        <name>Co(2+)</name>
        <dbReference type="ChEBI" id="CHEBI:48828"/>
    </cofactor>
</comment>
<evidence type="ECO:0000256" key="4">
    <source>
        <dbReference type="ARBA" id="ARBA00011738"/>
    </source>
</evidence>
<evidence type="ECO:0000259" key="8">
    <source>
        <dbReference type="SMART" id="SM00471"/>
    </source>
</evidence>
<dbReference type="EMBL" id="LCPK01000006">
    <property type="protein sequence ID" value="KKU98166.1"/>
    <property type="molecule type" value="Genomic_DNA"/>
</dbReference>
<proteinExistence type="predicted"/>
<comment type="subunit">
    <text evidence="4">Homodimer.</text>
</comment>
<evidence type="ECO:0000256" key="2">
    <source>
        <dbReference type="ARBA" id="ARBA00001936"/>
    </source>
</evidence>
<gene>
    <name evidence="9" type="ORF">UY28_C0006G0002</name>
</gene>
<evidence type="ECO:0000256" key="5">
    <source>
        <dbReference type="ARBA" id="ARBA00012964"/>
    </source>
</evidence>
<evidence type="ECO:0000256" key="3">
    <source>
        <dbReference type="ARBA" id="ARBA00001941"/>
    </source>
</evidence>
<dbReference type="CDD" id="cd00077">
    <property type="entry name" value="HDc"/>
    <property type="match status" value="1"/>
</dbReference>
<dbReference type="AlphaFoldDB" id="A0A0G1UVU6"/>
<comment type="catalytic activity">
    <reaction evidence="1">
        <text>a 2'-deoxyribonucleoside 5'-phosphate + H2O = a 2'-deoxyribonucleoside + phosphate</text>
        <dbReference type="Rhea" id="RHEA:36167"/>
        <dbReference type="ChEBI" id="CHEBI:15377"/>
        <dbReference type="ChEBI" id="CHEBI:18274"/>
        <dbReference type="ChEBI" id="CHEBI:43474"/>
        <dbReference type="ChEBI" id="CHEBI:65317"/>
        <dbReference type="EC" id="3.1.3.89"/>
    </reaction>
</comment>
<comment type="caution">
    <text evidence="9">The sequence shown here is derived from an EMBL/GenBank/DDBJ whole genome shotgun (WGS) entry which is preliminary data.</text>
</comment>
<dbReference type="GO" id="GO:0005737">
    <property type="term" value="C:cytoplasm"/>
    <property type="evidence" value="ECO:0007669"/>
    <property type="project" value="TreeGrafter"/>
</dbReference>
<dbReference type="InterPro" id="IPR003607">
    <property type="entry name" value="HD/PDEase_dom"/>
</dbReference>
<evidence type="ECO:0000256" key="6">
    <source>
        <dbReference type="ARBA" id="ARBA00022723"/>
    </source>
</evidence>
<accession>A0A0G1UVU6</accession>
<dbReference type="GO" id="GO:0002953">
    <property type="term" value="F:5'-deoxynucleotidase activity"/>
    <property type="evidence" value="ECO:0007669"/>
    <property type="project" value="UniProtKB-EC"/>
</dbReference>
<evidence type="ECO:0000313" key="9">
    <source>
        <dbReference type="EMBL" id="KKU98166.1"/>
    </source>
</evidence>
<dbReference type="Gene3D" id="1.10.3210.10">
    <property type="entry name" value="Hypothetical protein af1432"/>
    <property type="match status" value="1"/>
</dbReference>
<dbReference type="InterPro" id="IPR039356">
    <property type="entry name" value="YfbR/HDDC2"/>
</dbReference>
<keyword evidence="6" id="KW-0479">Metal-binding</keyword>
<dbReference type="Proteomes" id="UP000034694">
    <property type="component" value="Unassembled WGS sequence"/>
</dbReference>
<evidence type="ECO:0000256" key="7">
    <source>
        <dbReference type="ARBA" id="ARBA00022801"/>
    </source>
</evidence>
<dbReference type="PANTHER" id="PTHR11845:SF13">
    <property type="entry name" value="5'-DEOXYNUCLEOTIDASE HDDC2"/>
    <property type="match status" value="1"/>
</dbReference>
<protein>
    <recommendedName>
        <fullName evidence="5">5'-deoxynucleotidase</fullName>
        <ecNumber evidence="5">3.1.3.89</ecNumber>
    </recommendedName>
</protein>
<dbReference type="GO" id="GO:0046872">
    <property type="term" value="F:metal ion binding"/>
    <property type="evidence" value="ECO:0007669"/>
    <property type="project" value="UniProtKB-KW"/>
</dbReference>
<reference evidence="9 10" key="1">
    <citation type="journal article" date="2015" name="Nature">
        <title>rRNA introns, odd ribosomes, and small enigmatic genomes across a large radiation of phyla.</title>
        <authorList>
            <person name="Brown C.T."/>
            <person name="Hug L.A."/>
            <person name="Thomas B.C."/>
            <person name="Sharon I."/>
            <person name="Castelle C.J."/>
            <person name="Singh A."/>
            <person name="Wilkins M.J."/>
            <person name="Williams K.H."/>
            <person name="Banfield J.F."/>
        </authorList>
    </citation>
    <scope>NUCLEOTIDE SEQUENCE [LARGE SCALE GENOMIC DNA]</scope>
</reference>
<dbReference type="InterPro" id="IPR006674">
    <property type="entry name" value="HD_domain"/>
</dbReference>
<dbReference type="SUPFAM" id="SSF109604">
    <property type="entry name" value="HD-domain/PDEase-like"/>
    <property type="match status" value="1"/>
</dbReference>
<name>A0A0G1UVU6_9BACT</name>
<keyword evidence="7" id="KW-0378">Hydrolase</keyword>
<comment type="cofactor">
    <cofactor evidence="2">
        <name>Mn(2+)</name>
        <dbReference type="ChEBI" id="CHEBI:29035"/>
    </cofactor>
</comment>
<feature type="domain" description="HD/PDEase" evidence="8">
    <location>
        <begin position="27"/>
        <end position="141"/>
    </location>
</feature>
<organism evidence="9 10">
    <name type="scientific">Candidatus Amesbacteria bacterium GW2011_GWB1_48_13</name>
    <dbReference type="NCBI Taxonomy" id="1618362"/>
    <lineage>
        <taxon>Bacteria</taxon>
        <taxon>Candidatus Amesiibacteriota</taxon>
    </lineage>
</organism>
<dbReference type="PANTHER" id="PTHR11845">
    <property type="entry name" value="5'-DEOXYNUCLEOTIDASE HDDC2"/>
    <property type="match status" value="1"/>
</dbReference>